<keyword evidence="7" id="KW-1185">Reference proteome</keyword>
<gene>
    <name evidence="2" type="ORF">DM867_09405</name>
    <name evidence="3" type="ORF">DMP03_11040</name>
    <name evidence="4" type="ORF">DP108_05870</name>
</gene>
<dbReference type="InterPro" id="IPR001453">
    <property type="entry name" value="MoaB/Mog_dom"/>
</dbReference>
<feature type="domain" description="MoaB/Mog" evidence="1">
    <location>
        <begin position="4"/>
        <end position="175"/>
    </location>
</feature>
<evidence type="ECO:0000313" key="7">
    <source>
        <dbReference type="Proteomes" id="UP000326865"/>
    </source>
</evidence>
<dbReference type="EMBL" id="QMDY01000003">
    <property type="protein sequence ID" value="KAB7518697.1"/>
    <property type="molecule type" value="Genomic_DNA"/>
</dbReference>
<dbReference type="InterPro" id="IPR056596">
    <property type="entry name" value="FLAD1_M"/>
</dbReference>
<dbReference type="Gene3D" id="3.40.980.10">
    <property type="entry name" value="MoaB/Mog-like domain"/>
    <property type="match status" value="1"/>
</dbReference>
<evidence type="ECO:0000313" key="6">
    <source>
        <dbReference type="Proteomes" id="UP000326302"/>
    </source>
</evidence>
<dbReference type="EMBL" id="QKKZ01000003">
    <property type="protein sequence ID" value="KAB7513991.1"/>
    <property type="molecule type" value="Genomic_DNA"/>
</dbReference>
<dbReference type="Proteomes" id="UP000326302">
    <property type="component" value="Unassembled WGS sequence"/>
</dbReference>
<evidence type="ECO:0000313" key="5">
    <source>
        <dbReference type="Proteomes" id="UP000326207"/>
    </source>
</evidence>
<accession>A0A5N5U815</accession>
<comment type="caution">
    <text evidence="2">The sequence shown here is derived from an EMBL/GenBank/DDBJ whole genome shotgun (WGS) entry which is preliminary data.</text>
</comment>
<protein>
    <submittedName>
        <fullName evidence="2">Competence/damage-inducible protein A</fullName>
    </submittedName>
</protein>
<evidence type="ECO:0000313" key="3">
    <source>
        <dbReference type="EMBL" id="KAB7514388.1"/>
    </source>
</evidence>
<dbReference type="InterPro" id="IPR036425">
    <property type="entry name" value="MoaB/Mog-like_dom_sf"/>
</dbReference>
<dbReference type="PANTHER" id="PTHR13939:SF0">
    <property type="entry name" value="NMN AMIDOHYDROLASE-LIKE PROTEIN YFAY"/>
    <property type="match status" value="1"/>
</dbReference>
<dbReference type="InterPro" id="IPR050101">
    <property type="entry name" value="CinA"/>
</dbReference>
<evidence type="ECO:0000313" key="4">
    <source>
        <dbReference type="EMBL" id="KAB7518697.1"/>
    </source>
</evidence>
<dbReference type="EMBL" id="QJOW01000004">
    <property type="protein sequence ID" value="KAB7514388.1"/>
    <property type="molecule type" value="Genomic_DNA"/>
</dbReference>
<dbReference type="SUPFAM" id="SSF53218">
    <property type="entry name" value="Molybdenum cofactor biosynthesis proteins"/>
    <property type="match status" value="1"/>
</dbReference>
<evidence type="ECO:0000259" key="1">
    <source>
        <dbReference type="SMART" id="SM00852"/>
    </source>
</evidence>
<sequence length="246" mass="27033">MDVALLTVGDEILAGDTTNTNAAWLANEITTRGAIVRRILTVPDDHDTIARWTRRFREEYDAVVVTGGLGGTPDDVTMVAVADGLSRERELFEDVRDGLLAKSEAFRDANPDLASEYEFDMDFEDSASLPSGARPLVTDAGWAPGCAVDGVYVLPGIPDEMKAMFELVADEFDGDTDSRTLYTPTPEGAMGDVLTEVREEFDTEVGSYPADPDTPNRLKVVGEDEREIERTIAWLRERVETVPEPE</sequence>
<reference evidence="5 6" key="1">
    <citation type="submission" date="2019-10" db="EMBL/GenBank/DDBJ databases">
        <title>Unraveling microbial dark matter from salterns through culturing: the case of the genus Halosegnis.</title>
        <authorList>
            <person name="Duran-Viseras A."/>
            <person name="Andrei A.-S."/>
            <person name="Vera-Gargallo B."/>
            <person name="Ghai R."/>
            <person name="Sanchez-Porro C."/>
            <person name="Ventosa A."/>
        </authorList>
    </citation>
    <scope>NUCLEOTIDE SEQUENCE [LARGE SCALE GENOMIC DNA]</scope>
    <source>
        <strain evidence="3 6">F17-44</strain>
        <strain evidence="2 7">F18-79</strain>
        <strain evidence="4 5">F19-13</strain>
    </source>
</reference>
<dbReference type="OrthoDB" id="372037at2157"/>
<evidence type="ECO:0000313" key="2">
    <source>
        <dbReference type="EMBL" id="KAB7513991.1"/>
    </source>
</evidence>
<dbReference type="SMART" id="SM00852">
    <property type="entry name" value="MoCF_biosynth"/>
    <property type="match status" value="1"/>
</dbReference>
<proteinExistence type="predicted"/>
<dbReference type="PANTHER" id="PTHR13939">
    <property type="entry name" value="NICOTINAMIDE-NUCLEOTIDE AMIDOHYDROLASE PNCC"/>
    <property type="match status" value="1"/>
</dbReference>
<dbReference type="CDD" id="cd00885">
    <property type="entry name" value="cinA"/>
    <property type="match status" value="1"/>
</dbReference>
<dbReference type="RefSeq" id="WP_152120717.1">
    <property type="nucleotide sequence ID" value="NZ_QJOW01000004.1"/>
</dbReference>
<dbReference type="AlphaFoldDB" id="A0A5N5U815"/>
<accession>A0A5N5U7C6</accession>
<organism evidence="2 7">
    <name type="scientific">Halosegnis rubeus</name>
    <dbReference type="NCBI Taxonomy" id="2212850"/>
    <lineage>
        <taxon>Archaea</taxon>
        <taxon>Methanobacteriati</taxon>
        <taxon>Methanobacteriota</taxon>
        <taxon>Stenosarchaea group</taxon>
        <taxon>Halobacteria</taxon>
        <taxon>Halobacteriales</taxon>
        <taxon>Natronomonadaceae</taxon>
        <taxon>Halosegnis</taxon>
    </lineage>
</organism>
<dbReference type="Pfam" id="PF00994">
    <property type="entry name" value="MoCF_biosynth"/>
    <property type="match status" value="1"/>
</dbReference>
<dbReference type="Pfam" id="PF24102">
    <property type="entry name" value="FLAD1_M"/>
    <property type="match status" value="1"/>
</dbReference>
<dbReference type="Proteomes" id="UP000326865">
    <property type="component" value="Unassembled WGS sequence"/>
</dbReference>
<accession>A0A5N5UIV6</accession>
<dbReference type="Proteomes" id="UP000326207">
    <property type="component" value="Unassembled WGS sequence"/>
</dbReference>
<name>A0A5N5U815_9EURY</name>